<name>A0A1G7DEM2_9BACT</name>
<evidence type="ECO:0000313" key="5">
    <source>
        <dbReference type="EMBL" id="SDE49255.1"/>
    </source>
</evidence>
<dbReference type="RefSeq" id="WP_092079381.1">
    <property type="nucleotide sequence ID" value="NZ_FNAQ01000013.1"/>
</dbReference>
<dbReference type="PANTHER" id="PTHR30483">
    <property type="entry name" value="LEUCINE-SPECIFIC-BINDING PROTEIN"/>
    <property type="match status" value="1"/>
</dbReference>
<evidence type="ECO:0000313" key="6">
    <source>
        <dbReference type="Proteomes" id="UP000243205"/>
    </source>
</evidence>
<dbReference type="PANTHER" id="PTHR30483:SF6">
    <property type="entry name" value="PERIPLASMIC BINDING PROTEIN OF ABC TRANSPORTER FOR NATURAL AMINO ACIDS"/>
    <property type="match status" value="1"/>
</dbReference>
<dbReference type="STRING" id="57664.SAMN05661003_11318"/>
<keyword evidence="6" id="KW-1185">Reference proteome</keyword>
<reference evidence="6" key="1">
    <citation type="submission" date="2016-10" db="EMBL/GenBank/DDBJ databases">
        <authorList>
            <person name="Varghese N."/>
            <person name="Submissions S."/>
        </authorList>
    </citation>
    <scope>NUCLEOTIDE SEQUENCE [LARGE SCALE GENOMIC DNA]</scope>
    <source>
        <strain evidence="6">DSM 8987</strain>
    </source>
</reference>
<feature type="signal peptide" evidence="3">
    <location>
        <begin position="1"/>
        <end position="27"/>
    </location>
</feature>
<dbReference type="OrthoDB" id="5410879at2"/>
<dbReference type="InterPro" id="IPR028082">
    <property type="entry name" value="Peripla_BP_I"/>
</dbReference>
<proteinExistence type="inferred from homology"/>
<evidence type="ECO:0000256" key="3">
    <source>
        <dbReference type="SAM" id="SignalP"/>
    </source>
</evidence>
<accession>A0A1G7DEM2</accession>
<gene>
    <name evidence="5" type="ORF">SAMN05661003_11318</name>
</gene>
<dbReference type="CDD" id="cd06339">
    <property type="entry name" value="PBP1_YraM_LppC_lipoprotein-like"/>
    <property type="match status" value="1"/>
</dbReference>
<evidence type="ECO:0000256" key="2">
    <source>
        <dbReference type="ARBA" id="ARBA00022729"/>
    </source>
</evidence>
<protein>
    <submittedName>
        <fullName evidence="5">Amino acid/amide ABC transporter substrate-binding protein, HAAT family</fullName>
    </submittedName>
</protein>
<dbReference type="Proteomes" id="UP000243205">
    <property type="component" value="Unassembled WGS sequence"/>
</dbReference>
<dbReference type="Pfam" id="PF13458">
    <property type="entry name" value="Peripla_BP_6"/>
    <property type="match status" value="1"/>
</dbReference>
<evidence type="ECO:0000256" key="1">
    <source>
        <dbReference type="ARBA" id="ARBA00010062"/>
    </source>
</evidence>
<comment type="similarity">
    <text evidence="1">Belongs to the leucine-binding protein family.</text>
</comment>
<evidence type="ECO:0000259" key="4">
    <source>
        <dbReference type="Pfam" id="PF13458"/>
    </source>
</evidence>
<organism evidence="5 6">
    <name type="scientific">Desulfuromonas thiophila</name>
    <dbReference type="NCBI Taxonomy" id="57664"/>
    <lineage>
        <taxon>Bacteria</taxon>
        <taxon>Pseudomonadati</taxon>
        <taxon>Thermodesulfobacteriota</taxon>
        <taxon>Desulfuromonadia</taxon>
        <taxon>Desulfuromonadales</taxon>
        <taxon>Desulfuromonadaceae</taxon>
        <taxon>Desulfuromonas</taxon>
    </lineage>
</organism>
<keyword evidence="2 3" id="KW-0732">Signal</keyword>
<dbReference type="InterPro" id="IPR051010">
    <property type="entry name" value="BCAA_transport"/>
</dbReference>
<dbReference type="InterPro" id="IPR028081">
    <property type="entry name" value="Leu-bd"/>
</dbReference>
<feature type="domain" description="Leucine-binding protein" evidence="4">
    <location>
        <begin position="268"/>
        <end position="591"/>
    </location>
</feature>
<dbReference type="EMBL" id="FNAQ01000013">
    <property type="protein sequence ID" value="SDE49255.1"/>
    <property type="molecule type" value="Genomic_DNA"/>
</dbReference>
<dbReference type="Gene3D" id="3.40.50.2300">
    <property type="match status" value="2"/>
</dbReference>
<dbReference type="SUPFAM" id="SSF53822">
    <property type="entry name" value="Periplasmic binding protein-like I"/>
    <property type="match status" value="1"/>
</dbReference>
<feature type="chain" id="PRO_5017465876" evidence="3">
    <location>
        <begin position="28"/>
        <end position="640"/>
    </location>
</feature>
<dbReference type="AlphaFoldDB" id="A0A1G7DEM2"/>
<sequence>MMLGRGIALVALLLVLLPAAWPGGARAQDGAAEPLAAVRQLVATGQIDAAQSQLRQLLLESTEDVVRQEAMTLLADLLWQQQLPEQALAYARRLPPAALSPDLWQALVAEQISLGQLDAAQQLLDRRPVPTNAASAPERLRLQLRLAQARGQQLQALMLYSQLLQQPAPADEELWHELETLVRQLPAAERAEAEFMFAGTGLEPLLQLPDLREQVRQARQLAADAPERRTLTHQLSQLLAAATAPALRQQLVTLLGQLNGTPWQRRAIGVLLPLTGRYAPFGQMVRQGMELAAAQAGADAAELLFRDSAADPARAVDELRQLVEQERVLAVLGPLSSEAAQACAPLADQLQVPLLSLSHWPDLPAQGAYVFRHSLTSRQQVETLLDYSFGRLGLTRYAILQPDNSSGERFARLFAEAVRRRGGQVHSWQRYAEQATDFRPQLLALRDLPAGLDAGSLAVADREQHNRRQQGLPTLGFEALFLPDYAEQIALLAPQLVYYGIEGVQLLGIHGWRSEQLQQQAGPYVADALFCDGFCADGARPAAQRFVRDYQARYGEPPTLLEAQGYDCARLLLQLVRQCEAPTPALLREELLRPDPLRYQEMVSGLSGFAADGEAQVQLCLLRFGNRGIEPLPPAGVPLP</sequence>